<name>H8ZFR8_NEMA1</name>
<evidence type="ECO:0000256" key="1">
    <source>
        <dbReference type="SAM" id="Coils"/>
    </source>
</evidence>
<dbReference type="AlphaFoldDB" id="H8ZFR8"/>
<evidence type="ECO:0000313" key="2">
    <source>
        <dbReference type="EMBL" id="EHY64470.1"/>
    </source>
</evidence>
<reference evidence="2" key="1">
    <citation type="submission" date="2011-03" db="EMBL/GenBank/DDBJ databases">
        <title>The Genome Sequence of Nematocida sp1 strain ERTm2.</title>
        <authorList>
            <consortium name="The Broad Institute Genome Sequencing Platform"/>
            <consortium name="The Broad Institute Genome Sequencing Center for Infectious Disease"/>
            <person name="Cuomo C."/>
            <person name="Troemel E."/>
            <person name="Young S.K."/>
            <person name="Zeng Q."/>
            <person name="Gargeya S."/>
            <person name="Fitzgerald M."/>
            <person name="Haas B."/>
            <person name="Abouelleil A."/>
            <person name="Alvarado L."/>
            <person name="Arachchi H.M."/>
            <person name="Berlin A."/>
            <person name="Brown A."/>
            <person name="Chapman S.B."/>
            <person name="Chen Z."/>
            <person name="Dunbar C."/>
            <person name="Freedman E."/>
            <person name="Gearin G."/>
            <person name="Gellesch M."/>
            <person name="Goldberg J."/>
            <person name="Griggs A."/>
            <person name="Gujja S."/>
            <person name="Heilman E.R."/>
            <person name="Heiman D."/>
            <person name="Howarth C."/>
            <person name="Larson L."/>
            <person name="Lui A."/>
            <person name="MacDonald P.J.P."/>
            <person name="Mehta T."/>
            <person name="Montmayeur A."/>
            <person name="Murphy C."/>
            <person name="Neiman D."/>
            <person name="Pearson M."/>
            <person name="Priest M."/>
            <person name="Roberts A."/>
            <person name="Saif S."/>
            <person name="Shea T."/>
            <person name="Shenoy N."/>
            <person name="Sisk P."/>
            <person name="Stolte C."/>
            <person name="Sykes S."/>
            <person name="White J."/>
            <person name="Yandava C."/>
            <person name="Wortman J."/>
            <person name="Nusbaum C."/>
            <person name="Birren B."/>
        </authorList>
    </citation>
    <scope>NUCLEOTIDE SEQUENCE</scope>
    <source>
        <strain evidence="2">ERTm2</strain>
    </source>
</reference>
<proteinExistence type="predicted"/>
<gene>
    <name evidence="2" type="ORF">NERG_02439</name>
</gene>
<dbReference type="EMBL" id="JH604641">
    <property type="protein sequence ID" value="EHY64470.1"/>
    <property type="molecule type" value="Genomic_DNA"/>
</dbReference>
<dbReference type="HOGENOM" id="CLU_009683_0_0_1"/>
<feature type="coiled-coil region" evidence="1">
    <location>
        <begin position="691"/>
        <end position="718"/>
    </location>
</feature>
<accession>H8ZFR8</accession>
<protein>
    <submittedName>
        <fullName evidence="2">Uncharacterized protein</fullName>
    </submittedName>
</protein>
<organism evidence="2">
    <name type="scientific">Nematocida ausubeli (strain ATCC PRA-371 / ERTm2)</name>
    <name type="common">Nematode killer fungus</name>
    <dbReference type="NCBI Taxonomy" id="1913371"/>
    <lineage>
        <taxon>Eukaryota</taxon>
        <taxon>Fungi</taxon>
        <taxon>Fungi incertae sedis</taxon>
        <taxon>Microsporidia</taxon>
        <taxon>Nematocida</taxon>
    </lineage>
</organism>
<dbReference type="Proteomes" id="UP000005622">
    <property type="component" value="Unassembled WGS sequence"/>
</dbReference>
<keyword evidence="1" id="KW-0175">Coiled coil</keyword>
<sequence>MKLDIQLKSKEVATEDLRTYKIRQEEKERAICRAKIYMLIGVAILCHVWDRVLTVDGLRNVQIKAAAISEETKEVGVDSRIMPVLKEEARNIGFMHRKRFFSPEIKLDYCIPLEEDDCEHPVYRFKRNCSLDKVRDDDELLYEGDLLKYKKEYFNTLLNMFPSLDECVSILSDDLDSFYTFINSANVKEHKYKILASLLMLAEGKSVPLSFNKSYDRTELVLRKINSEEEHFRLNMNVLVKTSKEETESTDVFEEVLQQKAIEVINFFIENRENKVFIEEKDSSEPSDCDMHEKVQFVNSPAFLIQTYIHHCLETTKEAVLFIHTAYCLLGEWMLQKEESLRKEKMENIASYLISKYIEQEEEFLREREKRDYISMQLPDRLKKKDEFAREKEKKYYINWQLPNRCIKREEERTAKKRDNDFFKSIVSEENRPFDIEKIDIAYMDKKSLQDDYICSFGDLLYLGVASDVVPVPIKTDNLSASSPALGINSLDDKHIQEDAKPTLSSGFTDPAETVLLAILMSIAYDAKNNIYRVDHIESASEELKSFFKKYSSVRERVGKEMHNDWNKVVGGLPNPKIRYMRPDRNQLALGMINMLYVIKEITGFSDTKNLKIDALRDLMDAINNDEIIISNCNKITDMDEFSEKANIKMDLIDMFNKKIQRMQTFLKEKQKVLEKKQIVLKEKELFKEKNPEIEESLAMVEAEIEELQKENDQRNQGSILDFTSDYRTRCESRKKCLEDDVFEYLNEIIKRFSFNSNIKLCLSKHKWITNEKYSDFEERIEIEYKINEHLEDEHRYSVSISIEIGSELGKDHIRLDNRKLSIYEYTESPIIGMLSSYTDEGIETSEYEEENRNPSTLNKHVGPTLLYEKEYRIVDTLLLNPLIHKMDHINKNVWLLLLYGMEKKLDKNHPFLRLADNILHSTCFMNSKIRNTMFIFLSHISVDKHHPLTGIDKSIDEKYIPSTIREVLYLAKSIKFLSQATYVNLLTDLMISLQRKCSNDDYKSNDLPEDLVSIILCEPLLIEILTLNGTTMDYITKISQSMEGVETKYTASDCKRFGNRPLMWIICSAQTFKYTGWSNIVQECYNLIDIGISTNDGAYMYYFSDKWTGKIKNVLKEIEDIVCVKNDRESMERFSKIRRYFPYAFW</sequence>